<accession>A0A4Y5YAX6</accession>
<evidence type="ECO:0000313" key="3">
    <source>
        <dbReference type="Proteomes" id="UP000319809"/>
    </source>
</evidence>
<feature type="domain" description="DUF4937" evidence="1">
    <location>
        <begin position="3"/>
        <end position="90"/>
    </location>
</feature>
<dbReference type="SUPFAM" id="SSF54909">
    <property type="entry name" value="Dimeric alpha+beta barrel"/>
    <property type="match status" value="1"/>
</dbReference>
<dbReference type="InterPro" id="IPR032555">
    <property type="entry name" value="DUF4937"/>
</dbReference>
<dbReference type="Pfam" id="PF16291">
    <property type="entry name" value="DUF4937"/>
    <property type="match status" value="1"/>
</dbReference>
<gene>
    <name evidence="2" type="ORF">FH971_01050</name>
</gene>
<evidence type="ECO:0000259" key="1">
    <source>
        <dbReference type="Pfam" id="PF16291"/>
    </source>
</evidence>
<reference evidence="2 3" key="1">
    <citation type="submission" date="2019-06" db="EMBL/GenBank/DDBJ databases">
        <title>The genome of Shewanella sp. SM1901.</title>
        <authorList>
            <person name="Cha Q."/>
        </authorList>
    </citation>
    <scope>NUCLEOTIDE SEQUENCE [LARGE SCALE GENOMIC DNA]</scope>
    <source>
        <strain evidence="2 3">SM1901</strain>
    </source>
</reference>
<evidence type="ECO:0000313" key="2">
    <source>
        <dbReference type="EMBL" id="QDE29673.1"/>
    </source>
</evidence>
<protein>
    <submittedName>
        <fullName evidence="2">DUF4937 domain-containing protein</fullName>
    </submittedName>
</protein>
<dbReference type="KEGG" id="spol:FH971_01050"/>
<dbReference type="EMBL" id="CP041036">
    <property type="protein sequence ID" value="QDE29673.1"/>
    <property type="molecule type" value="Genomic_DNA"/>
</dbReference>
<dbReference type="InterPro" id="IPR011008">
    <property type="entry name" value="Dimeric_a/b-barrel"/>
</dbReference>
<name>A0A4Y5YAX6_9GAMM</name>
<organism evidence="2 3">
    <name type="scientific">Shewanella polaris</name>
    <dbReference type="NCBI Taxonomy" id="2588449"/>
    <lineage>
        <taxon>Bacteria</taxon>
        <taxon>Pseudomonadati</taxon>
        <taxon>Pseudomonadota</taxon>
        <taxon>Gammaproteobacteria</taxon>
        <taxon>Alteromonadales</taxon>
        <taxon>Shewanellaceae</taxon>
        <taxon>Shewanella</taxon>
    </lineage>
</organism>
<proteinExistence type="predicted"/>
<sequence length="209" mass="23625">MTIAKLIICDVNSDKRGDFSTSQCSWAQLSNCDGFGGQAGGWDDSSSTATILGFWESQRHVGEFMKSIHDEIFKRNNQESTYNSCSVDYFELISIISGSNVNFSHGGLFSIIYCSGVTNLDKFTRDQEAIWNSPRLQQSGMLSAHIWRHITLEDNYMVVSHWESKNAHEQYLRDMSLTLRPQACPSDYVETISSSIVELETLWSIVPNK</sequence>
<dbReference type="Proteomes" id="UP000319809">
    <property type="component" value="Chromosome"/>
</dbReference>
<dbReference type="AlphaFoldDB" id="A0A4Y5YAX6"/>
<keyword evidence="3" id="KW-1185">Reference proteome</keyword>